<evidence type="ECO:0000256" key="9">
    <source>
        <dbReference type="ARBA" id="ARBA00023077"/>
    </source>
</evidence>
<dbReference type="GO" id="GO:0015344">
    <property type="term" value="F:siderophore uptake transmembrane transporter activity"/>
    <property type="evidence" value="ECO:0007669"/>
    <property type="project" value="TreeGrafter"/>
</dbReference>
<evidence type="ECO:0000259" key="14">
    <source>
        <dbReference type="Pfam" id="PF00593"/>
    </source>
</evidence>
<dbReference type="InterPro" id="IPR039426">
    <property type="entry name" value="TonB-dep_rcpt-like"/>
</dbReference>
<dbReference type="PANTHER" id="PTHR32552">
    <property type="entry name" value="FERRICHROME IRON RECEPTOR-RELATED"/>
    <property type="match status" value="1"/>
</dbReference>
<feature type="chain" id="PRO_5031382514" evidence="13">
    <location>
        <begin position="20"/>
        <end position="537"/>
    </location>
</feature>
<dbReference type="SUPFAM" id="SSF56935">
    <property type="entry name" value="Porins"/>
    <property type="match status" value="1"/>
</dbReference>
<dbReference type="InterPro" id="IPR036942">
    <property type="entry name" value="Beta-barrel_TonB_sf"/>
</dbReference>
<reference evidence="15 16" key="1">
    <citation type="submission" date="2020-07" db="EMBL/GenBank/DDBJ databases">
        <title>Genomic Encyclopedia of Type Strains, Phase IV (KMG-V): Genome sequencing to study the core and pangenomes of soil and plant-associated prokaryotes.</title>
        <authorList>
            <person name="Whitman W."/>
        </authorList>
    </citation>
    <scope>NUCLEOTIDE SEQUENCE [LARGE SCALE GENOMIC DNA]</scope>
    <source>
        <strain evidence="15 16">SAS40</strain>
    </source>
</reference>
<protein>
    <submittedName>
        <fullName evidence="15">Outer membrane receptor protein involved in Fe transport</fullName>
    </submittedName>
</protein>
<dbReference type="PANTHER" id="PTHR32552:SF68">
    <property type="entry name" value="FERRICHROME OUTER MEMBRANE TRANSPORTER_PHAGE RECEPTOR"/>
    <property type="match status" value="1"/>
</dbReference>
<feature type="region of interest" description="Disordered" evidence="12">
    <location>
        <begin position="21"/>
        <end position="43"/>
    </location>
</feature>
<keyword evidence="6 13" id="KW-0732">Signal</keyword>
<evidence type="ECO:0000256" key="5">
    <source>
        <dbReference type="ARBA" id="ARBA00022692"/>
    </source>
</evidence>
<dbReference type="Gene3D" id="2.40.170.20">
    <property type="entry name" value="TonB-dependent receptor, beta-barrel domain"/>
    <property type="match status" value="1"/>
</dbReference>
<evidence type="ECO:0000313" key="15">
    <source>
        <dbReference type="EMBL" id="NYE83711.1"/>
    </source>
</evidence>
<keyword evidence="4" id="KW-0410">Iron transport</keyword>
<dbReference type="AlphaFoldDB" id="A0A7Y9IVA8"/>
<feature type="domain" description="TonB-dependent receptor-like beta-barrel" evidence="14">
    <location>
        <begin position="95"/>
        <end position="504"/>
    </location>
</feature>
<accession>A0A7Y9IVA8</accession>
<evidence type="ECO:0000256" key="3">
    <source>
        <dbReference type="ARBA" id="ARBA00022452"/>
    </source>
</evidence>
<gene>
    <name evidence="15" type="ORF">FHW18_002982</name>
</gene>
<dbReference type="EMBL" id="JACBYR010000001">
    <property type="protein sequence ID" value="NYE83711.1"/>
    <property type="molecule type" value="Genomic_DNA"/>
</dbReference>
<evidence type="ECO:0000256" key="13">
    <source>
        <dbReference type="SAM" id="SignalP"/>
    </source>
</evidence>
<keyword evidence="2" id="KW-0813">Transport</keyword>
<keyword evidence="8" id="KW-0406">Ion transport</keyword>
<dbReference type="GO" id="GO:0009279">
    <property type="term" value="C:cell outer membrane"/>
    <property type="evidence" value="ECO:0007669"/>
    <property type="project" value="UniProtKB-SubCell"/>
</dbReference>
<dbReference type="InterPro" id="IPR000531">
    <property type="entry name" value="Beta-barrel_TonB"/>
</dbReference>
<evidence type="ECO:0000256" key="6">
    <source>
        <dbReference type="ARBA" id="ARBA00022729"/>
    </source>
</evidence>
<keyword evidence="9" id="KW-0798">TonB box</keyword>
<evidence type="ECO:0000256" key="12">
    <source>
        <dbReference type="SAM" id="MobiDB-lite"/>
    </source>
</evidence>
<name>A0A7Y9IVA8_9BURK</name>
<feature type="compositionally biased region" description="Polar residues" evidence="12">
    <location>
        <begin position="32"/>
        <end position="41"/>
    </location>
</feature>
<keyword evidence="16" id="KW-1185">Reference proteome</keyword>
<keyword evidence="15" id="KW-0675">Receptor</keyword>
<dbReference type="RefSeq" id="WP_179587491.1">
    <property type="nucleotide sequence ID" value="NZ_JACBYR010000001.1"/>
</dbReference>
<dbReference type="Pfam" id="PF00593">
    <property type="entry name" value="TonB_dep_Rec_b-barrel"/>
    <property type="match status" value="1"/>
</dbReference>
<keyword evidence="3" id="KW-1134">Transmembrane beta strand</keyword>
<sequence>MAPTLALALTVVLAGCAPAISLKEDPPARSPHATTTTQASIQDPARASGKVYYATSTAATPPDYAAAARDAAARDATSAAVAFPVAEPGVDSPVAPAPQWNPDADGGVADAWGSQRYGRSTAMRKSDFEFEQKLDDTWSIKQSLRYGRPSTEQGNGLTPESLRASDDGLLPGLGTFNLGTHAMGKFTTVRLQHQFKFGFDYLKARDIYETRVALAPSLDIFDPAYGAAVGGPRAVAQAYAEKRQLGLFVQDQVTLDKWTMSLVGRRDQLTNRTIDLGANTSDAVLLNNETVSGRIGLKYQFDNGLAPYMNYSNTYAPVGGSEFTSTASQQYETGVRYVPDIFGKVTTLSAFNQIQNNSQTTDTGGGCGLAGCQAWAELRVRGAAVESKLQPLPNLRVVAAYMVTNSSVMNTSDDAYSAMLANRFPTVSEQQVSVRAKYAVDRGSFAGLSLDGRVGHTGASYGYAGRSSDIAPSYMLVDAGVNYDFGRLYSELKGLQFRASASNLLDKGYVAYCYTDSCSVGAGRSVSAIVNYQMPWP</sequence>
<comment type="caution">
    <text evidence="15">The sequence shown here is derived from an EMBL/GenBank/DDBJ whole genome shotgun (WGS) entry which is preliminary data.</text>
</comment>
<evidence type="ECO:0000256" key="4">
    <source>
        <dbReference type="ARBA" id="ARBA00022496"/>
    </source>
</evidence>
<keyword evidence="7" id="KW-0408">Iron</keyword>
<evidence type="ECO:0000256" key="2">
    <source>
        <dbReference type="ARBA" id="ARBA00022448"/>
    </source>
</evidence>
<evidence type="ECO:0000256" key="11">
    <source>
        <dbReference type="ARBA" id="ARBA00023237"/>
    </source>
</evidence>
<proteinExistence type="predicted"/>
<evidence type="ECO:0000256" key="8">
    <source>
        <dbReference type="ARBA" id="ARBA00023065"/>
    </source>
</evidence>
<evidence type="ECO:0000256" key="1">
    <source>
        <dbReference type="ARBA" id="ARBA00004571"/>
    </source>
</evidence>
<evidence type="ECO:0000256" key="7">
    <source>
        <dbReference type="ARBA" id="ARBA00023004"/>
    </source>
</evidence>
<keyword evidence="5" id="KW-0812">Transmembrane</keyword>
<evidence type="ECO:0000256" key="10">
    <source>
        <dbReference type="ARBA" id="ARBA00023136"/>
    </source>
</evidence>
<keyword evidence="11" id="KW-0998">Cell outer membrane</keyword>
<evidence type="ECO:0000313" key="16">
    <source>
        <dbReference type="Proteomes" id="UP000542125"/>
    </source>
</evidence>
<comment type="subcellular location">
    <subcellularLocation>
        <location evidence="1">Cell outer membrane</location>
        <topology evidence="1">Multi-pass membrane protein</topology>
    </subcellularLocation>
</comment>
<organism evidence="15 16">
    <name type="scientific">Pigmentiphaga litoralis</name>
    <dbReference type="NCBI Taxonomy" id="516702"/>
    <lineage>
        <taxon>Bacteria</taxon>
        <taxon>Pseudomonadati</taxon>
        <taxon>Pseudomonadota</taxon>
        <taxon>Betaproteobacteria</taxon>
        <taxon>Burkholderiales</taxon>
        <taxon>Alcaligenaceae</taxon>
        <taxon>Pigmentiphaga</taxon>
    </lineage>
</organism>
<dbReference type="Proteomes" id="UP000542125">
    <property type="component" value="Unassembled WGS sequence"/>
</dbReference>
<keyword evidence="10" id="KW-0472">Membrane</keyword>
<feature type="signal peptide" evidence="13">
    <location>
        <begin position="1"/>
        <end position="19"/>
    </location>
</feature>